<evidence type="ECO:0000256" key="3">
    <source>
        <dbReference type="ARBA" id="ARBA00022475"/>
    </source>
</evidence>
<comment type="similarity">
    <text evidence="2">Belongs to the MscS (TC 1.A.23) family.</text>
</comment>
<dbReference type="GO" id="GO:0008381">
    <property type="term" value="F:mechanosensitive monoatomic ion channel activity"/>
    <property type="evidence" value="ECO:0007669"/>
    <property type="project" value="InterPro"/>
</dbReference>
<keyword evidence="11" id="KW-1185">Reference proteome</keyword>
<evidence type="ECO:0000259" key="9">
    <source>
        <dbReference type="Pfam" id="PF00924"/>
    </source>
</evidence>
<keyword evidence="4 8" id="KW-0812">Transmembrane</keyword>
<dbReference type="Pfam" id="PF00924">
    <property type="entry name" value="MS_channel_2nd"/>
    <property type="match status" value="1"/>
</dbReference>
<dbReference type="AlphaFoldDB" id="A0A5C5Z2D7"/>
<keyword evidence="5 8" id="KW-1133">Transmembrane helix</keyword>
<dbReference type="SUPFAM" id="SSF50182">
    <property type="entry name" value="Sm-like ribonucleoproteins"/>
    <property type="match status" value="1"/>
</dbReference>
<dbReference type="SUPFAM" id="SSF82861">
    <property type="entry name" value="Mechanosensitive channel protein MscS (YggB), transmembrane region"/>
    <property type="match status" value="1"/>
</dbReference>
<dbReference type="GO" id="GO:0005886">
    <property type="term" value="C:plasma membrane"/>
    <property type="evidence" value="ECO:0007669"/>
    <property type="project" value="UniProtKB-SubCell"/>
</dbReference>
<dbReference type="EMBL" id="SJPJ01000001">
    <property type="protein sequence ID" value="TWT81107.1"/>
    <property type="molecule type" value="Genomic_DNA"/>
</dbReference>
<comment type="caution">
    <text evidence="10">The sequence shown here is derived from an EMBL/GenBank/DDBJ whole genome shotgun (WGS) entry which is preliminary data.</text>
</comment>
<proteinExistence type="inferred from homology"/>
<feature type="region of interest" description="Disordered" evidence="7">
    <location>
        <begin position="1"/>
        <end position="23"/>
    </location>
</feature>
<dbReference type="PANTHER" id="PTHR30221">
    <property type="entry name" value="SMALL-CONDUCTANCE MECHANOSENSITIVE CHANNEL"/>
    <property type="match status" value="1"/>
</dbReference>
<dbReference type="PANTHER" id="PTHR30221:SF1">
    <property type="entry name" value="SMALL-CONDUCTANCE MECHANOSENSITIVE CHANNEL"/>
    <property type="match status" value="1"/>
</dbReference>
<dbReference type="InterPro" id="IPR006685">
    <property type="entry name" value="MscS_channel_2nd"/>
</dbReference>
<dbReference type="InterPro" id="IPR011014">
    <property type="entry name" value="MscS_channel_TM-2"/>
</dbReference>
<keyword evidence="3" id="KW-1003">Cell membrane</keyword>
<dbReference type="Gene3D" id="3.30.70.100">
    <property type="match status" value="1"/>
</dbReference>
<feature type="domain" description="Mechanosensitive ion channel MscS" evidence="9">
    <location>
        <begin position="145"/>
        <end position="211"/>
    </location>
</feature>
<dbReference type="InterPro" id="IPR023408">
    <property type="entry name" value="MscS_beta-dom_sf"/>
</dbReference>
<evidence type="ECO:0000256" key="1">
    <source>
        <dbReference type="ARBA" id="ARBA00004651"/>
    </source>
</evidence>
<sequence length="343" mass="36656">MADSTQPIINAASSTAPSNPDTPMTSFGDATQQLINQFTNGEGDVASIANYATLHLVPQLLLAALGLGIIFIGYLVASYLSRVISKPVCRRVDETLGKFVGKIVFYCIMFAVVGAVLSKMGAPLGGLAAMLAAAGFAVGLAFQGTLSNFASGVLMLVFRPFKVGDVVNAAGVVGKVNEIDLFTTTLDTPDNRRIIVPNSSISGGTIENISHHPHRRVEVPVGVDYAASIDATRATLEAAVHQFDQEMVQGEGRGSAVVLSNLGASSVDWLVRMWVPSKDFFRLKEGLIREVKMQLDAADIGIPYPQMDVHLRRADATDEALFQRPRIRPIRSGTDPESLSQVS</sequence>
<evidence type="ECO:0000256" key="2">
    <source>
        <dbReference type="ARBA" id="ARBA00008017"/>
    </source>
</evidence>
<evidence type="ECO:0000313" key="10">
    <source>
        <dbReference type="EMBL" id="TWT81107.1"/>
    </source>
</evidence>
<reference evidence="10 11" key="1">
    <citation type="submission" date="2019-02" db="EMBL/GenBank/DDBJ databases">
        <title>Deep-cultivation of Planctomycetes and their phenomic and genomic characterization uncovers novel biology.</title>
        <authorList>
            <person name="Wiegand S."/>
            <person name="Jogler M."/>
            <person name="Boedeker C."/>
            <person name="Pinto D."/>
            <person name="Vollmers J."/>
            <person name="Rivas-Marin E."/>
            <person name="Kohn T."/>
            <person name="Peeters S.H."/>
            <person name="Heuer A."/>
            <person name="Rast P."/>
            <person name="Oberbeckmann S."/>
            <person name="Bunk B."/>
            <person name="Jeske O."/>
            <person name="Meyerdierks A."/>
            <person name="Storesund J.E."/>
            <person name="Kallscheuer N."/>
            <person name="Luecker S."/>
            <person name="Lage O.M."/>
            <person name="Pohl T."/>
            <person name="Merkel B.J."/>
            <person name="Hornburger P."/>
            <person name="Mueller R.-W."/>
            <person name="Bruemmer F."/>
            <person name="Labrenz M."/>
            <person name="Spormann A.M."/>
            <person name="Op Den Camp H."/>
            <person name="Overmann J."/>
            <person name="Amann R."/>
            <person name="Jetten M.S.M."/>
            <person name="Mascher T."/>
            <person name="Medema M.H."/>
            <person name="Devos D.P."/>
            <person name="Kaster A.-K."/>
            <person name="Ovreas L."/>
            <person name="Rohde M."/>
            <person name="Galperin M.Y."/>
            <person name="Jogler C."/>
        </authorList>
    </citation>
    <scope>NUCLEOTIDE SEQUENCE [LARGE SCALE GENOMIC DNA]</scope>
    <source>
        <strain evidence="10 11">CA13</strain>
    </source>
</reference>
<feature type="transmembrane region" description="Helical" evidence="8">
    <location>
        <begin position="99"/>
        <end position="118"/>
    </location>
</feature>
<evidence type="ECO:0000256" key="5">
    <source>
        <dbReference type="ARBA" id="ARBA00022989"/>
    </source>
</evidence>
<dbReference type="Gene3D" id="2.30.30.60">
    <property type="match status" value="1"/>
</dbReference>
<dbReference type="InterPro" id="IPR045275">
    <property type="entry name" value="MscS_archaea/bacteria_type"/>
</dbReference>
<feature type="transmembrane region" description="Helical" evidence="8">
    <location>
        <begin position="60"/>
        <end position="79"/>
    </location>
</feature>
<evidence type="ECO:0000313" key="11">
    <source>
        <dbReference type="Proteomes" id="UP000315010"/>
    </source>
</evidence>
<gene>
    <name evidence="10" type="primary">mscS</name>
    <name evidence="10" type="ORF">CA13_25540</name>
</gene>
<feature type="transmembrane region" description="Helical" evidence="8">
    <location>
        <begin position="124"/>
        <end position="142"/>
    </location>
</feature>
<organism evidence="10 11">
    <name type="scientific">Novipirellula herctigrandis</name>
    <dbReference type="NCBI Taxonomy" id="2527986"/>
    <lineage>
        <taxon>Bacteria</taxon>
        <taxon>Pseudomonadati</taxon>
        <taxon>Planctomycetota</taxon>
        <taxon>Planctomycetia</taxon>
        <taxon>Pirellulales</taxon>
        <taxon>Pirellulaceae</taxon>
        <taxon>Novipirellula</taxon>
    </lineage>
</organism>
<comment type="subcellular location">
    <subcellularLocation>
        <location evidence="1">Cell membrane</location>
        <topology evidence="1">Multi-pass membrane protein</topology>
    </subcellularLocation>
</comment>
<dbReference type="InterPro" id="IPR011066">
    <property type="entry name" value="MscS_channel_C_sf"/>
</dbReference>
<evidence type="ECO:0000256" key="6">
    <source>
        <dbReference type="ARBA" id="ARBA00023136"/>
    </source>
</evidence>
<evidence type="ECO:0000256" key="7">
    <source>
        <dbReference type="SAM" id="MobiDB-lite"/>
    </source>
</evidence>
<evidence type="ECO:0000256" key="4">
    <source>
        <dbReference type="ARBA" id="ARBA00022692"/>
    </source>
</evidence>
<name>A0A5C5Z2D7_9BACT</name>
<dbReference type="Proteomes" id="UP000315010">
    <property type="component" value="Unassembled WGS sequence"/>
</dbReference>
<accession>A0A5C5Z2D7</accession>
<protein>
    <submittedName>
        <fullName evidence="10">Small-conductance mechanosensitive channel</fullName>
    </submittedName>
</protein>
<dbReference type="Gene3D" id="1.10.287.1260">
    <property type="match status" value="1"/>
</dbReference>
<dbReference type="InterPro" id="IPR010920">
    <property type="entry name" value="LSM_dom_sf"/>
</dbReference>
<dbReference type="SUPFAM" id="SSF82689">
    <property type="entry name" value="Mechanosensitive channel protein MscS (YggB), C-terminal domain"/>
    <property type="match status" value="1"/>
</dbReference>
<keyword evidence="6 8" id="KW-0472">Membrane</keyword>
<evidence type="ECO:0000256" key="8">
    <source>
        <dbReference type="SAM" id="Phobius"/>
    </source>
</evidence>